<dbReference type="InterPro" id="IPR024071">
    <property type="entry name" value="S-Me-THD_C_sf"/>
</dbReference>
<dbReference type="InterPro" id="IPR027479">
    <property type="entry name" value="S-Me-THD_N_sf"/>
</dbReference>
<dbReference type="Gene3D" id="2.40.390.10">
    <property type="entry name" value="CV3147-like"/>
    <property type="match status" value="1"/>
</dbReference>
<dbReference type="InterPro" id="IPR048350">
    <property type="entry name" value="S-Me-THD-like_C"/>
</dbReference>
<dbReference type="Pfam" id="PF20906">
    <property type="entry name" value="S-Me-THD_C"/>
    <property type="match status" value="1"/>
</dbReference>
<comment type="caution">
    <text evidence="3">The sequence shown here is derived from an EMBL/GenBank/DDBJ whole genome shotgun (WGS) entry which is preliminary data.</text>
</comment>
<proteinExistence type="predicted"/>
<evidence type="ECO:0000313" key="4">
    <source>
        <dbReference type="Proteomes" id="UP001431235"/>
    </source>
</evidence>
<gene>
    <name evidence="3" type="ORF">K5L01_08025</name>
</gene>
<protein>
    <submittedName>
        <fullName evidence="3">DUF917 family protein</fullName>
    </submittedName>
</protein>
<evidence type="ECO:0000259" key="2">
    <source>
        <dbReference type="Pfam" id="PF20906"/>
    </source>
</evidence>
<dbReference type="Gene3D" id="3.40.1610.10">
    <property type="entry name" value="CV3147-like domain"/>
    <property type="match status" value="1"/>
</dbReference>
<dbReference type="Proteomes" id="UP001431235">
    <property type="component" value="Unassembled WGS sequence"/>
</dbReference>
<dbReference type="RefSeq" id="WP_250063694.1">
    <property type="nucleotide sequence ID" value="NZ_JAIKTS010000002.1"/>
</dbReference>
<name>A0ABT0SGX7_9GAMM</name>
<keyword evidence="4" id="KW-1185">Reference proteome</keyword>
<feature type="domain" description="S-Me-THD N-terminal" evidence="1">
    <location>
        <begin position="9"/>
        <end position="145"/>
    </location>
</feature>
<sequence length="360" mass="36944">MKRKLTIGDVRAAVMGGAILGGGGGGHVDNGLKNAALALELGQPELWSADEFAPEAACVTVALVGTPSSQKAPIQPFHMMRALELARAHADPALPIRAINTNENGAETSINGWVQAALSGLPVIDLACNGRAHPTSLMGSLGLHRQPGYRSVQGFSGGLDAEYVEGAISGSLETASAVVRQASVAVGGFVSVARNPVAVAEACRSGAPGAISAAIALGHAYVADGVAGVCRELGGRVAAEGVVAEYVCERRDGLDVGWLRLDDRAGTVLRFVNEYLLLEQGATCLAAFPELIMTFSAGAPLVSAKVQTGMPVQVVAAPRERLRLSATMDMPELYPPLEALLGHPIRRGGAAPSPSPSPSP</sequence>
<evidence type="ECO:0000313" key="3">
    <source>
        <dbReference type="EMBL" id="MCL7714586.1"/>
    </source>
</evidence>
<dbReference type="SUPFAM" id="SSF160991">
    <property type="entry name" value="CV3147-like"/>
    <property type="match status" value="1"/>
</dbReference>
<evidence type="ECO:0000259" key="1">
    <source>
        <dbReference type="Pfam" id="PF06032"/>
    </source>
</evidence>
<reference evidence="3 4" key="1">
    <citation type="submission" date="2021-08" db="EMBL/GenBank/DDBJ databases">
        <title>Novel members of of the genus Stenotrophomonas from differernt environment.</title>
        <authorList>
            <person name="Deng Y."/>
        </authorList>
    </citation>
    <scope>NUCLEOTIDE SEQUENCE [LARGE SCALE GENOMIC DNA]</scope>
    <source>
        <strain evidence="3 4">CPCC 101365</strain>
    </source>
</reference>
<dbReference type="Pfam" id="PF06032">
    <property type="entry name" value="S-Me-THD_N"/>
    <property type="match status" value="1"/>
</dbReference>
<accession>A0ABT0SGX7</accession>
<feature type="domain" description="S-Me-THD-like C-terminal" evidence="2">
    <location>
        <begin position="175"/>
        <end position="319"/>
    </location>
</feature>
<organism evidence="3 4">
    <name type="scientific">Stenotrophomonas mori</name>
    <dbReference type="NCBI Taxonomy" id="2871096"/>
    <lineage>
        <taxon>Bacteria</taxon>
        <taxon>Pseudomonadati</taxon>
        <taxon>Pseudomonadota</taxon>
        <taxon>Gammaproteobacteria</taxon>
        <taxon>Lysobacterales</taxon>
        <taxon>Lysobacteraceae</taxon>
        <taxon>Stenotrophomonas</taxon>
    </lineage>
</organism>
<dbReference type="InterPro" id="IPR010318">
    <property type="entry name" value="S-Me-THD_N"/>
</dbReference>
<dbReference type="EMBL" id="JAIKTS010000002">
    <property type="protein sequence ID" value="MCL7714586.1"/>
    <property type="molecule type" value="Genomic_DNA"/>
</dbReference>